<dbReference type="EMBL" id="JBGMDY010000003">
    <property type="protein sequence ID" value="KAL2340885.1"/>
    <property type="molecule type" value="Genomic_DNA"/>
</dbReference>
<dbReference type="InterPro" id="IPR057623">
    <property type="entry name" value="PUB12-19-like_N"/>
</dbReference>
<dbReference type="Pfam" id="PF25598">
    <property type="entry name" value="ARM_PUB"/>
    <property type="match status" value="1"/>
</dbReference>
<evidence type="ECO:0000313" key="9">
    <source>
        <dbReference type="EMBL" id="KAL2340885.1"/>
    </source>
</evidence>
<dbReference type="Pfam" id="PF04564">
    <property type="entry name" value="U-box"/>
    <property type="match status" value="1"/>
</dbReference>
<evidence type="ECO:0000256" key="6">
    <source>
        <dbReference type="ARBA" id="ARBA00022786"/>
    </source>
</evidence>
<dbReference type="InterPro" id="IPR016024">
    <property type="entry name" value="ARM-type_fold"/>
</dbReference>
<protein>
    <recommendedName>
        <fullName evidence="3">RING-type E3 ubiquitin transferase</fullName>
        <ecNumber evidence="3">2.3.2.27</ecNumber>
    </recommendedName>
</protein>
<evidence type="ECO:0000256" key="4">
    <source>
        <dbReference type="ARBA" id="ARBA00022679"/>
    </source>
</evidence>
<feature type="repeat" description="ARM" evidence="7">
    <location>
        <begin position="546"/>
        <end position="590"/>
    </location>
</feature>
<gene>
    <name evidence="9" type="ORF">Fmac_008825</name>
</gene>
<dbReference type="PROSITE" id="PS51698">
    <property type="entry name" value="U_BOX"/>
    <property type="match status" value="1"/>
</dbReference>
<evidence type="ECO:0000256" key="5">
    <source>
        <dbReference type="ARBA" id="ARBA00022737"/>
    </source>
</evidence>
<dbReference type="Gene3D" id="3.30.40.10">
    <property type="entry name" value="Zinc/RING finger domain, C3HC4 (zinc finger)"/>
    <property type="match status" value="1"/>
</dbReference>
<dbReference type="InterPro" id="IPR013083">
    <property type="entry name" value="Znf_RING/FYVE/PHD"/>
</dbReference>
<comment type="pathway">
    <text evidence="2">Protein modification; protein ubiquitination.</text>
</comment>
<dbReference type="PROSITE" id="PS50176">
    <property type="entry name" value="ARM_REPEAT"/>
    <property type="match status" value="1"/>
</dbReference>
<dbReference type="CDD" id="cd16664">
    <property type="entry name" value="RING-Ubox_PUB"/>
    <property type="match status" value="1"/>
</dbReference>
<organism evidence="9 10">
    <name type="scientific">Flemingia macrophylla</name>
    <dbReference type="NCBI Taxonomy" id="520843"/>
    <lineage>
        <taxon>Eukaryota</taxon>
        <taxon>Viridiplantae</taxon>
        <taxon>Streptophyta</taxon>
        <taxon>Embryophyta</taxon>
        <taxon>Tracheophyta</taxon>
        <taxon>Spermatophyta</taxon>
        <taxon>Magnoliopsida</taxon>
        <taxon>eudicotyledons</taxon>
        <taxon>Gunneridae</taxon>
        <taxon>Pentapetalae</taxon>
        <taxon>rosids</taxon>
        <taxon>fabids</taxon>
        <taxon>Fabales</taxon>
        <taxon>Fabaceae</taxon>
        <taxon>Papilionoideae</taxon>
        <taxon>50 kb inversion clade</taxon>
        <taxon>NPAAA clade</taxon>
        <taxon>indigoferoid/millettioid clade</taxon>
        <taxon>Phaseoleae</taxon>
        <taxon>Flemingia</taxon>
    </lineage>
</organism>
<dbReference type="EC" id="2.3.2.27" evidence="3"/>
<evidence type="ECO:0000259" key="8">
    <source>
        <dbReference type="PROSITE" id="PS51698"/>
    </source>
</evidence>
<dbReference type="Pfam" id="PF25368">
    <property type="entry name" value="PUB10_N"/>
    <property type="match status" value="1"/>
</dbReference>
<reference evidence="9 10" key="1">
    <citation type="submission" date="2024-08" db="EMBL/GenBank/DDBJ databases">
        <title>Insights into the chromosomal genome structure of Flemingia macrophylla.</title>
        <authorList>
            <person name="Ding Y."/>
            <person name="Zhao Y."/>
            <person name="Bi W."/>
            <person name="Wu M."/>
            <person name="Zhao G."/>
            <person name="Gong Y."/>
            <person name="Li W."/>
            <person name="Zhang P."/>
        </authorList>
    </citation>
    <scope>NUCLEOTIDE SEQUENCE [LARGE SCALE GENOMIC DNA]</scope>
    <source>
        <strain evidence="9">DYQJB</strain>
        <tissue evidence="9">Leaf</tissue>
    </source>
</reference>
<evidence type="ECO:0000256" key="2">
    <source>
        <dbReference type="ARBA" id="ARBA00004906"/>
    </source>
</evidence>
<dbReference type="InterPro" id="IPR011989">
    <property type="entry name" value="ARM-like"/>
</dbReference>
<keyword evidence="5" id="KW-0677">Repeat</keyword>
<dbReference type="AlphaFoldDB" id="A0ABD1MYI3"/>
<comment type="catalytic activity">
    <reaction evidence="1">
        <text>S-ubiquitinyl-[E2 ubiquitin-conjugating enzyme]-L-cysteine + [acceptor protein]-L-lysine = [E2 ubiquitin-conjugating enzyme]-L-cysteine + N(6)-ubiquitinyl-[acceptor protein]-L-lysine.</text>
        <dbReference type="EC" id="2.3.2.27"/>
    </reaction>
</comment>
<dbReference type="PANTHER" id="PTHR23315">
    <property type="entry name" value="U BOX DOMAIN-CONTAINING"/>
    <property type="match status" value="1"/>
</dbReference>
<accession>A0ABD1MYI3</accession>
<dbReference type="PANTHER" id="PTHR23315:SF116">
    <property type="entry name" value="RING-TYPE E3 UBIQUITIN TRANSFERASE"/>
    <property type="match status" value="1"/>
</dbReference>
<dbReference type="Proteomes" id="UP001603857">
    <property type="component" value="Unassembled WGS sequence"/>
</dbReference>
<dbReference type="InterPro" id="IPR000225">
    <property type="entry name" value="Armadillo"/>
</dbReference>
<proteinExistence type="predicted"/>
<evidence type="ECO:0000256" key="1">
    <source>
        <dbReference type="ARBA" id="ARBA00000900"/>
    </source>
</evidence>
<dbReference type="SMART" id="SM00504">
    <property type="entry name" value="Ubox"/>
    <property type="match status" value="1"/>
</dbReference>
<dbReference type="FunFam" id="3.30.40.10:FF:000442">
    <property type="entry name" value="RING-type E3 ubiquitin transferase"/>
    <property type="match status" value="1"/>
</dbReference>
<keyword evidence="10" id="KW-1185">Reference proteome</keyword>
<dbReference type="SUPFAM" id="SSF48371">
    <property type="entry name" value="ARM repeat"/>
    <property type="match status" value="1"/>
</dbReference>
<dbReference type="InterPro" id="IPR045210">
    <property type="entry name" value="RING-Ubox_PUB"/>
</dbReference>
<name>A0ABD1MYI3_9FABA</name>
<evidence type="ECO:0000313" key="10">
    <source>
        <dbReference type="Proteomes" id="UP001603857"/>
    </source>
</evidence>
<keyword evidence="4" id="KW-0808">Transferase</keyword>
<comment type="caution">
    <text evidence="9">The sequence shown here is derived from an EMBL/GenBank/DDBJ whole genome shotgun (WGS) entry which is preliminary data.</text>
</comment>
<dbReference type="GO" id="GO:0061630">
    <property type="term" value="F:ubiquitin protein ligase activity"/>
    <property type="evidence" value="ECO:0007669"/>
    <property type="project" value="UniProtKB-EC"/>
</dbReference>
<feature type="domain" description="U-box" evidence="8">
    <location>
        <begin position="276"/>
        <end position="350"/>
    </location>
</feature>
<keyword evidence="6" id="KW-0833">Ubl conjugation pathway</keyword>
<sequence length="676" mass="74313">MAPNNPTADRRSPLWLPTVRPCAGISPAAILASLITLAEAITSQCPSDSLATQRRNAAEASRQVSILLLLFQDLYDQAAACAVPRPFLSELHVTLQKLHLLMQDCSRHGARLFMLSNSRHAASLFRQQIRAIAASLEMLPLGCVDVSGEVKELVELLTRQAKRARLQLHQNDERHTKRLHFILDQLQSGAEPDVDSMKTVLHYVGITTWSVCNSEVEFLEEELEYSSEEGDVSLLSSLVGCLCYSRVVIFENSDYLQCRTTTEEISQHDPDTLACVVPEEFRCPISLEIMTDPVTISTGQTYNRDSITKWFRQGNMTCPKTRETLTNTQLLPNTTLKKLIQKFCANNGVAIGNSTDRDHRAEIRTTQPGSPVAAHAMQFLSWFISRRLVFGTDEQKSKAAYEIQLLAKSNVFNRVCLVEMGTVGPLLDLLGTDDKVAQENAINALMKLAMDRSGVTFIMESRGLVPILNVLKRGLTLESRHVAIAVISYLSSSKELRKIMGESGELIPALVEAVKEGTLTLKRNAVVAIFGLLIRRNNVSKVLAAGAVPALVNVLASCSDSRELVTDSLVVLAALADSVEGARAAFRAKAFPLVAGILKSAASRTAKEYCSSILHSLCISVGEEVIGVLAKDSSIMPSLYNLITHGTPYASTNGRSLINFVMDFTEKRYHRRKVSE</sequence>
<dbReference type="InterPro" id="IPR058678">
    <property type="entry name" value="ARM_PUB"/>
</dbReference>
<evidence type="ECO:0000256" key="7">
    <source>
        <dbReference type="PROSITE-ProRule" id="PRU00259"/>
    </source>
</evidence>
<dbReference type="Gene3D" id="1.25.10.10">
    <property type="entry name" value="Leucine-rich Repeat Variant"/>
    <property type="match status" value="1"/>
</dbReference>
<evidence type="ECO:0000256" key="3">
    <source>
        <dbReference type="ARBA" id="ARBA00012483"/>
    </source>
</evidence>
<dbReference type="SUPFAM" id="SSF57850">
    <property type="entry name" value="RING/U-box"/>
    <property type="match status" value="1"/>
</dbReference>
<dbReference type="InterPro" id="IPR003613">
    <property type="entry name" value="Ubox_domain"/>
</dbReference>